<feature type="compositionally biased region" description="Pro residues" evidence="2">
    <location>
        <begin position="1991"/>
        <end position="2007"/>
    </location>
</feature>
<sequence>QQATNQNEGSKDKIDSGNSQIEDESAQDCFEVPYWHSYSSTNTSSSKSDEKRRSPREEEQVFLDDLARLQRQEKEANEEAEALIRNHEQDTEKAVTQAEAEKTSSTNVISTVSTTAKASGTNFVNTVSIPVGTASANEGLSLSNTTNSQEDDYEIPPLEDIHEDATDGIFTHASYDDEGAVADFTNLETIVNVSPIPTSRVHPSHPSTLILGDPTSAVQTRSKVNKSSEAHAFVSYVQKQRRTNHKDFHHCLFACFLSQHEPKKISEALEDESWVDAMQEELLQFEIQKVWILVDLPYGKKAIGTKWVYRNKKDERGVVVRNKARLVAQGHRQEEGIDYDEVFAPVARLEAIRIFLAYASYMGFIVYQMDVKSAFLYGKIDEEVYVSQPPGFQDPKSPQKVYKVVKALYGLHQAPRAWYATLSTSVYKEEVLGSDELRLCWKSRFQMSSMGEGAHFLPGLHSQQKPYGIFICQSVLVLDSDYAGANLDMKSTTGGVNFLADDLITWQCNKQSFKKIAQDVRARIQGKNSLVKHFEDMRLCRPSKEYFQMALRRSRESLRRVTDGAEAFLILTLFLLCLEKVSTDQAKQLANIDVPLDHFPVNSLTSKVFSFMVKKGKHFSGKITPLFDNMLVQPTQEEGASSERLSETQPSPSPTPTSEAPNESLPDSSSAQPSEVPFEQQPDLSPRPSPQPSPTPIIPDSIPEHTGENLGDHSSNDQSLSGNEDAMTLQNVYDLCISLCKQVSVQAKEITLLKAKISKLKKKATPVIKHFKEYQKRISKEQRQQRKRLSKKKRVQQESVSKQGRKNAKGDGKAKENAQSEGRSKEMMNEDKENDEVSLSTEDEVISFMVYVDQGEGYEEKVVKYHGAKRKVMTSKGRTIILQRKLQELGKRQFTIEERAKFLHDTIAAQRKFLAQQRSEAIRNRPPTKNQLRNQMMTFLKHVGNFKHSELKSKKFEDIHAMYEKLKKSDEDFIAIGSVADETLIKRMNKKDSSKREEIKEKSKEEVKKEENEESTRKRKLGTRKKMKSRKRRYIQHTSEDDSDKENDDLRLYLTIAQDEDKEVDYEILDRKYPIIDWKTVCLGTKPQFDESKEEEINLNVITRSNGQQRYFSILTTVLSIFDREDLNAVFQLVMDKYQNEMPEGFERVLWGDLKVLFNPDEQDEFWSSQHEWKVISWKLHSSSGVHTLMTNEGVVIHMLTEKKYPLKKEILVQMLKLKLESEEESTMALELIRFIKKGVRSINGSILGDYKQDWTQEKLGLLDDLIDMIVALCVGSFSLNSEWLLIELEVGIVDCFWTAGTCGELDAFVSIPDEGDMTFLRKKGKSGAAVGKLVLLQVVLRRTFISSKDSSTSDLLIRSISGRNFQEYFIRDVEFNIELITGAEPISKAPYRMAPIELKELKDQLQELLEQGFIRPSVSPWGALVLFVKKKDGSWSSSSCVHDVILVFSKSKEEHEEHLRTVLQILRQEKFILPSFQSANFAVFVEGFSRLALPLTKLMRKGEKFVWNEEREKSFEELKQRLVSSPILTLPSGTGGFQIYSDASKKGLGCVLMQHGKVIAYASRQLKPYEVNYPTHDLELAAVRELNMRQRRWLELLKDYDTNIQYHPGKANVVADALSRKSGMIAGIKVEEGIIRDLERLDIELCVRGQNGFWASLRVEPNLISQIKTAQKDDGEIWAIIQNIDQQTEFRSDDDDHYGWIWGRIWEDYILSSGGCYINSWHAGALNALISEMLYGRKCRASLFGIRPSGQSHEDKAIPFVKTPLEESSRAEATWETEESIRTSYPHFLNVCRFALWERGVVVMNKARLVAQGHRQEEGIDYDEVFAPMARLEAIRIFLAFASYMGFIVYQMDVKSAFLYGKIDEQMLPLLHLEAKKKFVMYPRFISIFLAKQLVNVAVPLDHFPVNSLTSKVFSFMVKKGKHFSGKITPLFDNMLVQPTQKEGTSSERLSEAHPTPSPEPTSEAPNESMNDSSSAQSSEVPFEQQPDHSPSPSPRPSPNPSPTPNIPDSIPEHTGENLGDHSFNDTSLSGNEDAMTLQNVYDLCISLCKQVSDQAKEIKLLKAKITKLKRKANPVIKHFTAYQKRISKEQRHQRKHLSKKKKVQIKSVSKQGRKNAKGDGKAKENAQSEGRTKEMMDEDKETDEVGLSTEDEVSTAKKGVSTEFEKVSTDRPKLSTDDLKVSTEEQSKEEIASQASQTSSLTPTSVIFGDDETIATLLINMSKAKAISKEKEKGVELKDVEDTDRPKTTSTRSTLTLKPLPKIDPKDKGKKKIEEEDETESEDDDIPQVVKKFKQLENDEELARKVQEEWEAEEEKNKIAEEEAANEALIKNFDDVKARIEADRILAEKLQEQEREQFTIEERAKFLHDTIAAQRKFLAQQRSQAKRNKPPTKNQLRNQMITYLKHVGNFKHSNLKSRKFEDIQALYKNIKRFNEHFISTGSAKDERFIKQLNKKRSGLSKSEVIKEDTKEEVKDEDKDEESTRKRKLGTRKKMKSRKRRYIQHTSEDDSDKENDDLRLYLTIAQDEEKEVDYEVLDRKYPIIDWKTECFGTKPQPDEAKSIEEINLNVVTRSNGQQRHFSVLTSVLSIFDREDLNAVYQLVMNKYQDEMPEGFERVLWGDLKVLFKPDEQDEFWSSQHEWKVISWKLHSSSGVHTLMTSEGVVIHMLTEKKYPLKKEILVQMLKLKLESEEESTMALELIRFIKKSWLVRDQTVLGKDYSNLLIADSLLKTIWFINAPCYYNEALASPNSNDEELSIPEQTATGKGTSNPLMADKDAAKEG</sequence>
<keyword evidence="6" id="KW-1185">Reference proteome</keyword>
<dbReference type="Gene3D" id="3.30.70.270">
    <property type="match status" value="1"/>
</dbReference>
<keyword evidence="1" id="KW-0175">Coiled coil</keyword>
<feature type="domain" description="Reverse transcriptase/retrotransposon-derived protein RNase H-like" evidence="4">
    <location>
        <begin position="1508"/>
        <end position="1596"/>
    </location>
</feature>
<feature type="compositionally biased region" description="Acidic residues" evidence="2">
    <location>
        <begin position="2277"/>
        <end position="2288"/>
    </location>
</feature>
<dbReference type="SUPFAM" id="SSF56672">
    <property type="entry name" value="DNA/RNA polymerases"/>
    <property type="match status" value="2"/>
</dbReference>
<feature type="compositionally biased region" description="Acidic residues" evidence="2">
    <location>
        <begin position="2138"/>
        <end position="2155"/>
    </location>
</feature>
<feature type="region of interest" description="Disordered" evidence="2">
    <location>
        <begin position="2087"/>
        <end position="2208"/>
    </location>
</feature>
<dbReference type="InterPro" id="IPR013103">
    <property type="entry name" value="RVT_2"/>
</dbReference>
<feature type="compositionally biased region" description="Basic and acidic residues" evidence="2">
    <location>
        <begin position="2465"/>
        <end position="2478"/>
    </location>
</feature>
<feature type="region of interest" description="Disordered" evidence="2">
    <location>
        <begin position="1941"/>
        <end position="2032"/>
    </location>
</feature>
<reference evidence="5" key="1">
    <citation type="journal article" date="2022" name="Int. J. Mol. Sci.">
        <title>Draft Genome of Tanacetum Coccineum: Genomic Comparison of Closely Related Tanacetum-Family Plants.</title>
        <authorList>
            <person name="Yamashiro T."/>
            <person name="Shiraishi A."/>
            <person name="Nakayama K."/>
            <person name="Satake H."/>
        </authorList>
    </citation>
    <scope>NUCLEOTIDE SEQUENCE</scope>
</reference>
<comment type="caution">
    <text evidence="5">The sequence shown here is derived from an EMBL/GenBank/DDBJ whole genome shotgun (WGS) entry which is preliminary data.</text>
</comment>
<feature type="region of interest" description="Disordered" evidence="2">
    <location>
        <begin position="989"/>
        <end position="1045"/>
    </location>
</feature>
<feature type="compositionally biased region" description="Basic and acidic residues" evidence="2">
    <location>
        <begin position="2118"/>
        <end position="2137"/>
    </location>
</feature>
<evidence type="ECO:0000256" key="2">
    <source>
        <dbReference type="SAM" id="MobiDB-lite"/>
    </source>
</evidence>
<feature type="domain" description="Reverse transcriptase Ty1/copia-type" evidence="3">
    <location>
        <begin position="1802"/>
        <end position="1868"/>
    </location>
</feature>
<feature type="compositionally biased region" description="Basic and acidic residues" evidence="2">
    <location>
        <begin position="990"/>
        <end position="1016"/>
    </location>
</feature>
<dbReference type="InterPro" id="IPR043128">
    <property type="entry name" value="Rev_trsase/Diguanyl_cyclase"/>
</dbReference>
<feature type="compositionally biased region" description="Polar residues" evidence="2">
    <location>
        <begin position="2761"/>
        <end position="2773"/>
    </location>
</feature>
<feature type="compositionally biased region" description="Basic and acidic residues" evidence="2">
    <location>
        <begin position="2012"/>
        <end position="2025"/>
    </location>
</feature>
<feature type="region of interest" description="Disordered" evidence="2">
    <location>
        <begin position="2461"/>
        <end position="2514"/>
    </location>
</feature>
<proteinExistence type="predicted"/>
<gene>
    <name evidence="5" type="ORF">Tco_0955452</name>
</gene>
<dbReference type="InterPro" id="IPR043502">
    <property type="entry name" value="DNA/RNA_pol_sf"/>
</dbReference>
<feature type="compositionally biased region" description="Basic and acidic residues" evidence="2">
    <location>
        <begin position="775"/>
        <end position="784"/>
    </location>
</feature>
<feature type="region of interest" description="Disordered" evidence="2">
    <location>
        <begin position="775"/>
        <end position="839"/>
    </location>
</feature>
<feature type="compositionally biased region" description="Low complexity" evidence="2">
    <location>
        <begin position="37"/>
        <end position="46"/>
    </location>
</feature>
<feature type="coiled-coil region" evidence="1">
    <location>
        <begin position="2295"/>
        <end position="2341"/>
    </location>
</feature>
<dbReference type="PANTHER" id="PTHR34072">
    <property type="entry name" value="ENZYMATIC POLYPROTEIN-RELATED"/>
    <property type="match status" value="1"/>
</dbReference>
<protein>
    <submittedName>
        <fullName evidence="5">Ribonuclease H-like domain-containing protein</fullName>
    </submittedName>
</protein>
<feature type="compositionally biased region" description="Basic residues" evidence="2">
    <location>
        <begin position="1017"/>
        <end position="1035"/>
    </location>
</feature>
<organism evidence="5 6">
    <name type="scientific">Tanacetum coccineum</name>
    <dbReference type="NCBI Taxonomy" id="301880"/>
    <lineage>
        <taxon>Eukaryota</taxon>
        <taxon>Viridiplantae</taxon>
        <taxon>Streptophyta</taxon>
        <taxon>Embryophyta</taxon>
        <taxon>Tracheophyta</taxon>
        <taxon>Spermatophyta</taxon>
        <taxon>Magnoliopsida</taxon>
        <taxon>eudicotyledons</taxon>
        <taxon>Gunneridae</taxon>
        <taxon>Pentapetalae</taxon>
        <taxon>asterids</taxon>
        <taxon>campanulids</taxon>
        <taxon>Asterales</taxon>
        <taxon>Asteraceae</taxon>
        <taxon>Asteroideae</taxon>
        <taxon>Anthemideae</taxon>
        <taxon>Anthemidinae</taxon>
        <taxon>Tanacetum</taxon>
    </lineage>
</organism>
<dbReference type="CDD" id="cd09274">
    <property type="entry name" value="RNase_HI_RT_Ty3"/>
    <property type="match status" value="1"/>
</dbReference>
<feature type="compositionally biased region" description="Low complexity" evidence="2">
    <location>
        <begin position="2250"/>
        <end position="2262"/>
    </location>
</feature>
<dbReference type="EMBL" id="BQNB010016010">
    <property type="protein sequence ID" value="GJT46737.1"/>
    <property type="molecule type" value="Genomic_DNA"/>
</dbReference>
<feature type="region of interest" description="Disordered" evidence="2">
    <location>
        <begin position="2227"/>
        <end position="2291"/>
    </location>
</feature>
<feature type="compositionally biased region" description="Basic and acidic residues" evidence="2">
    <location>
        <begin position="702"/>
        <end position="715"/>
    </location>
</feature>
<evidence type="ECO:0000313" key="6">
    <source>
        <dbReference type="Proteomes" id="UP001151760"/>
    </source>
</evidence>
<feature type="compositionally biased region" description="Basic residues" evidence="2">
    <location>
        <begin position="2486"/>
        <end position="2504"/>
    </location>
</feature>
<reference evidence="5" key="2">
    <citation type="submission" date="2022-01" db="EMBL/GenBank/DDBJ databases">
        <authorList>
            <person name="Yamashiro T."/>
            <person name="Shiraishi A."/>
            <person name="Satake H."/>
            <person name="Nakayama K."/>
        </authorList>
    </citation>
    <scope>NUCLEOTIDE SEQUENCE</scope>
</reference>
<dbReference type="Pfam" id="PF07727">
    <property type="entry name" value="RVT_2"/>
    <property type="match status" value="2"/>
</dbReference>
<feature type="compositionally biased region" description="Polar residues" evidence="2">
    <location>
        <begin position="1971"/>
        <end position="1981"/>
    </location>
</feature>
<accession>A0ABQ5E7C4</accession>
<evidence type="ECO:0000259" key="4">
    <source>
        <dbReference type="Pfam" id="PF17919"/>
    </source>
</evidence>
<feature type="compositionally biased region" description="Basic residues" evidence="2">
    <location>
        <begin position="785"/>
        <end position="794"/>
    </location>
</feature>
<feature type="compositionally biased region" description="Polar residues" evidence="2">
    <location>
        <begin position="2195"/>
        <end position="2207"/>
    </location>
</feature>
<feature type="region of interest" description="Disordered" evidence="2">
    <location>
        <begin position="635"/>
        <end position="722"/>
    </location>
</feature>
<evidence type="ECO:0000259" key="3">
    <source>
        <dbReference type="Pfam" id="PF07727"/>
    </source>
</evidence>
<feature type="region of interest" description="Disordered" evidence="2">
    <location>
        <begin position="1"/>
        <end position="107"/>
    </location>
</feature>
<feature type="compositionally biased region" description="Basic and acidic residues" evidence="2">
    <location>
        <begin position="47"/>
        <end position="93"/>
    </location>
</feature>
<dbReference type="PANTHER" id="PTHR34072:SF59">
    <property type="entry name" value="CCHC-TYPE INTEGRASE"/>
    <property type="match status" value="1"/>
</dbReference>
<feature type="compositionally biased region" description="Basic residues" evidence="2">
    <location>
        <begin position="2093"/>
        <end position="2106"/>
    </location>
</feature>
<feature type="compositionally biased region" description="Basic and acidic residues" evidence="2">
    <location>
        <begin position="808"/>
        <end position="831"/>
    </location>
</feature>
<feature type="non-terminal residue" evidence="5">
    <location>
        <position position="1"/>
    </location>
</feature>
<feature type="compositionally biased region" description="Basic and acidic residues" evidence="2">
    <location>
        <begin position="2165"/>
        <end position="2193"/>
    </location>
</feature>
<name>A0ABQ5E7C4_9ASTR</name>
<dbReference type="Proteomes" id="UP001151760">
    <property type="component" value="Unassembled WGS sequence"/>
</dbReference>
<evidence type="ECO:0000313" key="5">
    <source>
        <dbReference type="EMBL" id="GJT46737.1"/>
    </source>
</evidence>
<feature type="region of interest" description="Disordered" evidence="2">
    <location>
        <begin position="2753"/>
        <end position="2784"/>
    </location>
</feature>
<feature type="domain" description="Reverse transcriptase Ty1/copia-type" evidence="3">
    <location>
        <begin position="289"/>
        <end position="428"/>
    </location>
</feature>
<dbReference type="InterPro" id="IPR041577">
    <property type="entry name" value="RT_RNaseH_2"/>
</dbReference>
<feature type="compositionally biased region" description="Pro residues" evidence="2">
    <location>
        <begin position="685"/>
        <end position="697"/>
    </location>
</feature>
<evidence type="ECO:0000256" key="1">
    <source>
        <dbReference type="SAM" id="Coils"/>
    </source>
</evidence>
<dbReference type="Pfam" id="PF17919">
    <property type="entry name" value="RT_RNaseH_2"/>
    <property type="match status" value="1"/>
</dbReference>
<feature type="compositionally biased region" description="Basic and acidic residues" evidence="2">
    <location>
        <begin position="2229"/>
        <end position="2249"/>
    </location>
</feature>
<dbReference type="Gene3D" id="3.10.10.10">
    <property type="entry name" value="HIV Type 1 Reverse Transcriptase, subunit A, domain 1"/>
    <property type="match status" value="1"/>
</dbReference>